<evidence type="ECO:0000256" key="5">
    <source>
        <dbReference type="ARBA" id="ARBA00023136"/>
    </source>
</evidence>
<proteinExistence type="inferred from homology"/>
<dbReference type="KEGG" id="tut:107363484"/>
<dbReference type="eggNOG" id="KOG1944">
    <property type="taxonomic scope" value="Eukaryota"/>
</dbReference>
<dbReference type="OMA" id="IHTITEF"/>
<evidence type="ECO:0000256" key="6">
    <source>
        <dbReference type="RuleBase" id="RU363053"/>
    </source>
</evidence>
<dbReference type="AlphaFoldDB" id="T1KFW0"/>
<evidence type="ECO:0000313" key="7">
    <source>
        <dbReference type="EnsemblMetazoa" id="tetur10g04550.1"/>
    </source>
</evidence>
<dbReference type="Proteomes" id="UP000015104">
    <property type="component" value="Unassembled WGS sequence"/>
</dbReference>
<dbReference type="GO" id="GO:0016020">
    <property type="term" value="C:membrane"/>
    <property type="evidence" value="ECO:0007669"/>
    <property type="project" value="UniProtKB-SubCell"/>
</dbReference>
<dbReference type="PANTHER" id="PTHR11266:SF8">
    <property type="entry name" value="MPV17-LIKE PROTEIN 2"/>
    <property type="match status" value="1"/>
</dbReference>
<name>T1KFW0_TETUR</name>
<feature type="transmembrane region" description="Helical" evidence="6">
    <location>
        <begin position="69"/>
        <end position="87"/>
    </location>
</feature>
<feature type="transmembrane region" description="Helical" evidence="6">
    <location>
        <begin position="107"/>
        <end position="125"/>
    </location>
</feature>
<reference evidence="7" key="2">
    <citation type="submission" date="2015-06" db="UniProtKB">
        <authorList>
            <consortium name="EnsemblMetazoa"/>
        </authorList>
    </citation>
    <scope>IDENTIFICATION</scope>
</reference>
<organism evidence="7 8">
    <name type="scientific">Tetranychus urticae</name>
    <name type="common">Two-spotted spider mite</name>
    <dbReference type="NCBI Taxonomy" id="32264"/>
    <lineage>
        <taxon>Eukaryota</taxon>
        <taxon>Metazoa</taxon>
        <taxon>Ecdysozoa</taxon>
        <taxon>Arthropoda</taxon>
        <taxon>Chelicerata</taxon>
        <taxon>Arachnida</taxon>
        <taxon>Acari</taxon>
        <taxon>Acariformes</taxon>
        <taxon>Trombidiformes</taxon>
        <taxon>Prostigmata</taxon>
        <taxon>Eleutherengona</taxon>
        <taxon>Raphignathae</taxon>
        <taxon>Tetranychoidea</taxon>
        <taxon>Tetranychidae</taxon>
        <taxon>Tetranychus</taxon>
    </lineage>
</organism>
<dbReference type="InterPro" id="IPR007248">
    <property type="entry name" value="Mpv17_PMP22"/>
</dbReference>
<gene>
    <name evidence="7" type="primary">107363484</name>
</gene>
<dbReference type="STRING" id="32264.T1KFW0"/>
<dbReference type="HOGENOM" id="CLU_049109_4_1_1"/>
<evidence type="ECO:0000256" key="2">
    <source>
        <dbReference type="ARBA" id="ARBA00006824"/>
    </source>
</evidence>
<dbReference type="EnsemblMetazoa" id="tetur10g04550.1">
    <property type="protein sequence ID" value="tetur10g04550.1"/>
    <property type="gene ID" value="tetur10g04550"/>
</dbReference>
<sequence length="191" mass="22148">MYVHHQLRKIFNLAFSPRYLLTTNTVVGTLGLVGADVIQQYASHYVYPKPVEKTKEMEPQAFVFDNKRAFGMAAGGLIFGAAGHYWYLFLDRKFPGRSLTVISKKLLCEALIAPPLLTVFYYLVARTEGKSNEEWFEGFKKNIVDIMLVDWCCFAPAQALNFYFLPPKYRYLFVAVLTFFYDNFLSFVFHR</sequence>
<accession>T1KFW0</accession>
<dbReference type="GO" id="GO:0061668">
    <property type="term" value="P:mitochondrial ribosome assembly"/>
    <property type="evidence" value="ECO:0007669"/>
    <property type="project" value="TreeGrafter"/>
</dbReference>
<reference evidence="8" key="1">
    <citation type="submission" date="2011-08" db="EMBL/GenBank/DDBJ databases">
        <authorList>
            <person name="Rombauts S."/>
        </authorList>
    </citation>
    <scope>NUCLEOTIDE SEQUENCE</scope>
    <source>
        <strain evidence="8">London</strain>
    </source>
</reference>
<evidence type="ECO:0000313" key="8">
    <source>
        <dbReference type="Proteomes" id="UP000015104"/>
    </source>
</evidence>
<evidence type="ECO:0000256" key="1">
    <source>
        <dbReference type="ARBA" id="ARBA00004141"/>
    </source>
</evidence>
<dbReference type="EMBL" id="CAEY01000039">
    <property type="status" value="NOT_ANNOTATED_CDS"/>
    <property type="molecule type" value="Genomic_DNA"/>
</dbReference>
<dbReference type="OrthoDB" id="5345392at2759"/>
<dbReference type="Pfam" id="PF04117">
    <property type="entry name" value="Mpv17_PMP22"/>
    <property type="match status" value="1"/>
</dbReference>
<protein>
    <recommendedName>
        <fullName evidence="9">Mpv17-like protein 2</fullName>
    </recommendedName>
</protein>
<keyword evidence="3 6" id="KW-0812">Transmembrane</keyword>
<evidence type="ECO:0008006" key="9">
    <source>
        <dbReference type="Google" id="ProtNLM"/>
    </source>
</evidence>
<dbReference type="PANTHER" id="PTHR11266">
    <property type="entry name" value="PEROXISOMAL MEMBRANE PROTEIN 2, PXMP2 MPV17"/>
    <property type="match status" value="1"/>
</dbReference>
<evidence type="ECO:0000256" key="3">
    <source>
        <dbReference type="ARBA" id="ARBA00022692"/>
    </source>
</evidence>
<keyword evidence="4 6" id="KW-1133">Transmembrane helix</keyword>
<comment type="similarity">
    <text evidence="2 6">Belongs to the peroxisomal membrane protein PXMP2/4 family.</text>
</comment>
<keyword evidence="8" id="KW-1185">Reference proteome</keyword>
<feature type="transmembrane region" description="Helical" evidence="6">
    <location>
        <begin position="171"/>
        <end position="189"/>
    </location>
</feature>
<dbReference type="GO" id="GO:0005739">
    <property type="term" value="C:mitochondrion"/>
    <property type="evidence" value="ECO:0007669"/>
    <property type="project" value="TreeGrafter"/>
</dbReference>
<comment type="subcellular location">
    <subcellularLocation>
        <location evidence="1">Membrane</location>
        <topology evidence="1">Multi-pass membrane protein</topology>
    </subcellularLocation>
</comment>
<evidence type="ECO:0000256" key="4">
    <source>
        <dbReference type="ARBA" id="ARBA00022989"/>
    </source>
</evidence>
<feature type="transmembrane region" description="Helical" evidence="6">
    <location>
        <begin position="146"/>
        <end position="165"/>
    </location>
</feature>
<keyword evidence="5 6" id="KW-0472">Membrane</keyword>